<dbReference type="NCBIfam" id="TIGR01979">
    <property type="entry name" value="sufS"/>
    <property type="match status" value="1"/>
</dbReference>
<dbReference type="InterPro" id="IPR015422">
    <property type="entry name" value="PyrdxlP-dep_Trfase_small"/>
</dbReference>
<dbReference type="PANTHER" id="PTHR43586:SF8">
    <property type="entry name" value="CYSTEINE DESULFURASE 1, CHLOROPLASTIC"/>
    <property type="match status" value="1"/>
</dbReference>
<protein>
    <recommendedName>
        <fullName evidence="8">Cysteine desulfurase</fullName>
        <ecNumber evidence="8">2.8.1.7</ecNumber>
    </recommendedName>
</protein>
<evidence type="ECO:0000259" key="9">
    <source>
        <dbReference type="Pfam" id="PF00266"/>
    </source>
</evidence>
<dbReference type="InterPro" id="IPR016454">
    <property type="entry name" value="Cysteine_dSase"/>
</dbReference>
<dbReference type="PIRSF" id="PIRSF005572">
    <property type="entry name" value="NifS"/>
    <property type="match status" value="1"/>
</dbReference>
<dbReference type="STRING" id="1237149.C900_05660"/>
<evidence type="ECO:0000256" key="2">
    <source>
        <dbReference type="ARBA" id="ARBA00002824"/>
    </source>
</evidence>
<dbReference type="CDD" id="cd06453">
    <property type="entry name" value="SufS_like"/>
    <property type="match status" value="1"/>
</dbReference>
<accession>L8JNL0</accession>
<dbReference type="InterPro" id="IPR010970">
    <property type="entry name" value="Cys_dSase_SufS"/>
</dbReference>
<dbReference type="GO" id="GO:0006534">
    <property type="term" value="P:cysteine metabolic process"/>
    <property type="evidence" value="ECO:0007669"/>
    <property type="project" value="UniProtKB-UniRule"/>
</dbReference>
<organism evidence="10 11">
    <name type="scientific">Fulvivirga imtechensis AK7</name>
    <dbReference type="NCBI Taxonomy" id="1237149"/>
    <lineage>
        <taxon>Bacteria</taxon>
        <taxon>Pseudomonadati</taxon>
        <taxon>Bacteroidota</taxon>
        <taxon>Cytophagia</taxon>
        <taxon>Cytophagales</taxon>
        <taxon>Fulvivirgaceae</taxon>
        <taxon>Fulvivirga</taxon>
    </lineage>
</organism>
<dbReference type="OrthoDB" id="9804366at2"/>
<feature type="domain" description="Aminotransferase class V" evidence="9">
    <location>
        <begin position="35"/>
        <end position="403"/>
    </location>
</feature>
<evidence type="ECO:0000256" key="5">
    <source>
        <dbReference type="ARBA" id="ARBA00022898"/>
    </source>
</evidence>
<proteinExistence type="inferred from homology"/>
<keyword evidence="11" id="KW-1185">Reference proteome</keyword>
<dbReference type="InterPro" id="IPR000192">
    <property type="entry name" value="Aminotrans_V_dom"/>
</dbReference>
<dbReference type="InterPro" id="IPR015421">
    <property type="entry name" value="PyrdxlP-dep_Trfase_major"/>
</dbReference>
<evidence type="ECO:0000256" key="1">
    <source>
        <dbReference type="ARBA" id="ARBA00001933"/>
    </source>
</evidence>
<dbReference type="InterPro" id="IPR020578">
    <property type="entry name" value="Aminotrans_V_PyrdxlP_BS"/>
</dbReference>
<dbReference type="RefSeq" id="WP_009582768.1">
    <property type="nucleotide sequence ID" value="NZ_AMZN01000087.1"/>
</dbReference>
<dbReference type="GO" id="GO:0030170">
    <property type="term" value="F:pyridoxal phosphate binding"/>
    <property type="evidence" value="ECO:0007669"/>
    <property type="project" value="UniProtKB-UniRule"/>
</dbReference>
<dbReference type="Pfam" id="PF00266">
    <property type="entry name" value="Aminotran_5"/>
    <property type="match status" value="1"/>
</dbReference>
<dbReference type="PATRIC" id="fig|1237149.3.peg.5041"/>
<keyword evidence="4 8" id="KW-0808">Transferase</keyword>
<dbReference type="PROSITE" id="PS00595">
    <property type="entry name" value="AA_TRANSFER_CLASS_5"/>
    <property type="match status" value="1"/>
</dbReference>
<dbReference type="eggNOG" id="COG0520">
    <property type="taxonomic scope" value="Bacteria"/>
</dbReference>
<dbReference type="EMBL" id="AMZN01000087">
    <property type="protein sequence ID" value="ELR68967.1"/>
    <property type="molecule type" value="Genomic_DNA"/>
</dbReference>
<comment type="function">
    <text evidence="2 8">Catalyzes the removal of elemental sulfur and selenium atoms from L-cysteine, L-cystine, L-selenocysteine, and L-selenocystine to produce L-alanine.</text>
</comment>
<dbReference type="Proteomes" id="UP000011135">
    <property type="component" value="Unassembled WGS sequence"/>
</dbReference>
<dbReference type="InterPro" id="IPR015424">
    <property type="entry name" value="PyrdxlP-dep_Trfase"/>
</dbReference>
<sequence length="415" mass="45869">MSPFSQETIKVLDIQAIREEFPILHQQVNGKPLAYFDNAATTQKPQQVIDALDGYYKGYNANIHRGIHTLAEKATKAFEETRVALKHFLNAKEAEEIIFTKGTTEAINLVASTYGRQNFGPGDEIIISGLEHHSNIVPWQMVAEEKGAEIKVIPVKENGELDYEHYLTLLSNKTKLVAVNHASNSLGTINPIKEMISAAHKAGAKVLIDGAQASAHLEIDVQALDCDFYAVSAHKFYGPTGTGALYGKRELLEAMPPYQGGGEMIKDVSFEKATYNDIPYKFEAGTPNIADVAAFKEAIDFVDRLGKANIAAYENHLLEYATKALSHIEHIKLVGTAQKKVSVLSFTINGIHHFDIGQMLDARGVAVRTGHHCTQPLMERYGIEGTVRASFAVYNTEQEIDRLVEGLERIVNFMK</sequence>
<dbReference type="EC" id="2.8.1.7" evidence="8"/>
<dbReference type="Gene3D" id="3.90.1150.10">
    <property type="entry name" value="Aspartate Aminotransferase, domain 1"/>
    <property type="match status" value="1"/>
</dbReference>
<evidence type="ECO:0000256" key="6">
    <source>
        <dbReference type="ARBA" id="ARBA00050776"/>
    </source>
</evidence>
<evidence type="ECO:0000313" key="10">
    <source>
        <dbReference type="EMBL" id="ELR68967.1"/>
    </source>
</evidence>
<dbReference type="PANTHER" id="PTHR43586">
    <property type="entry name" value="CYSTEINE DESULFURASE"/>
    <property type="match status" value="1"/>
</dbReference>
<comment type="catalytic activity">
    <reaction evidence="6 8">
        <text>(sulfur carrier)-H + L-cysteine = (sulfur carrier)-SH + L-alanine</text>
        <dbReference type="Rhea" id="RHEA:43892"/>
        <dbReference type="Rhea" id="RHEA-COMP:14737"/>
        <dbReference type="Rhea" id="RHEA-COMP:14739"/>
        <dbReference type="ChEBI" id="CHEBI:29917"/>
        <dbReference type="ChEBI" id="CHEBI:35235"/>
        <dbReference type="ChEBI" id="CHEBI:57972"/>
        <dbReference type="ChEBI" id="CHEBI:64428"/>
        <dbReference type="EC" id="2.8.1.7"/>
    </reaction>
</comment>
<evidence type="ECO:0000256" key="3">
    <source>
        <dbReference type="ARBA" id="ARBA00010447"/>
    </source>
</evidence>
<comment type="similarity">
    <text evidence="3 8">Belongs to the class-V pyridoxal-phosphate-dependent aminotransferase family. Csd subfamily.</text>
</comment>
<dbReference type="GO" id="GO:0031071">
    <property type="term" value="F:cysteine desulfurase activity"/>
    <property type="evidence" value="ECO:0007669"/>
    <property type="project" value="UniProtKB-UniRule"/>
</dbReference>
<evidence type="ECO:0000256" key="8">
    <source>
        <dbReference type="RuleBase" id="RU004506"/>
    </source>
</evidence>
<dbReference type="AlphaFoldDB" id="L8JNL0"/>
<evidence type="ECO:0000313" key="11">
    <source>
        <dbReference type="Proteomes" id="UP000011135"/>
    </source>
</evidence>
<keyword evidence="5 8" id="KW-0663">Pyridoxal phosphate</keyword>
<gene>
    <name evidence="10" type="ORF">C900_05660</name>
</gene>
<comment type="cofactor">
    <cofactor evidence="1 7">
        <name>pyridoxal 5'-phosphate</name>
        <dbReference type="ChEBI" id="CHEBI:597326"/>
    </cofactor>
</comment>
<comment type="caution">
    <text evidence="10">The sequence shown here is derived from an EMBL/GenBank/DDBJ whole genome shotgun (WGS) entry which is preliminary data.</text>
</comment>
<reference evidence="10 11" key="1">
    <citation type="submission" date="2012-12" db="EMBL/GenBank/DDBJ databases">
        <title>Genome assembly of Fulvivirga imtechensis AK7.</title>
        <authorList>
            <person name="Nupur N."/>
            <person name="Khatri I."/>
            <person name="Kumar R."/>
            <person name="Subramanian S."/>
            <person name="Pinnaka A."/>
        </authorList>
    </citation>
    <scope>NUCLEOTIDE SEQUENCE [LARGE SCALE GENOMIC DNA]</scope>
    <source>
        <strain evidence="10 11">AK7</strain>
    </source>
</reference>
<evidence type="ECO:0000256" key="7">
    <source>
        <dbReference type="RuleBase" id="RU004504"/>
    </source>
</evidence>
<dbReference type="SUPFAM" id="SSF53383">
    <property type="entry name" value="PLP-dependent transferases"/>
    <property type="match status" value="1"/>
</dbReference>
<evidence type="ECO:0000256" key="4">
    <source>
        <dbReference type="ARBA" id="ARBA00022679"/>
    </source>
</evidence>
<name>L8JNL0_9BACT</name>
<dbReference type="Gene3D" id="3.40.640.10">
    <property type="entry name" value="Type I PLP-dependent aspartate aminotransferase-like (Major domain)"/>
    <property type="match status" value="1"/>
</dbReference>